<evidence type="ECO:0000313" key="7">
    <source>
        <dbReference type="EMBL" id="KAG9509133.1"/>
    </source>
</evidence>
<dbReference type="InterPro" id="IPR036236">
    <property type="entry name" value="Znf_C2H2_sf"/>
</dbReference>
<accession>A0ABQ7S6S1</accession>
<feature type="domain" description="C2H2-type" evidence="6">
    <location>
        <begin position="378"/>
        <end position="401"/>
    </location>
</feature>
<feature type="non-terminal residue" evidence="7">
    <location>
        <position position="401"/>
    </location>
</feature>
<keyword evidence="3" id="KW-0862">Zinc</keyword>
<evidence type="ECO:0000256" key="2">
    <source>
        <dbReference type="ARBA" id="ARBA00022771"/>
    </source>
</evidence>
<sequence length="401" mass="44368">CAGQEIKQNAIKRASKTSSSCVSIVAATNVRVANDPRANHYENANSKHGRISTRPTSIMSSSNICPFQVSGPSTSKVVQVVPHWHSNNNSNNNKLNDKTTTDERLADNNSGVFSLNGANGQLVHSKSIAKATRRYKTKQYKTWSQSLAGRSKFEVPTTAYSAAALATASLLLDQKKKKKKKKKQKKRCFYENKTKSAAATTATTMTTTTQRSVASNSLNNKARERERNSFELTFQLKSRKMFAPIDRPLDLSLKSTRSKHCEQRKSASSAAIAFVGVVESRIKLAESNVVGTTNTNTNTTTSKSTTSPIVVTTKKSRQRTMLPCDYCKKAFDRPSLLRRHLRTHTGEKPHVCDVCGKGFSTSSSLNTHRRIHTGDKPHKCNVCGKCFTASSNLYYHRMTHN</sequence>
<keyword evidence="2 4" id="KW-0863">Zinc-finger</keyword>
<reference evidence="7 8" key="1">
    <citation type="submission" date="2020-10" db="EMBL/GenBank/DDBJ databases">
        <authorList>
            <person name="Klimov P.B."/>
            <person name="Dyachkov S.M."/>
            <person name="Chetverikov P.E."/>
        </authorList>
    </citation>
    <scope>NUCLEOTIDE SEQUENCE [LARGE SCALE GENOMIC DNA]</scope>
    <source>
        <strain evidence="7">BMOC 18-1129-001#AD2665</strain>
        <tissue evidence="7">Entire mites</tissue>
    </source>
</reference>
<dbReference type="PROSITE" id="PS50157">
    <property type="entry name" value="ZINC_FINGER_C2H2_2"/>
    <property type="match status" value="3"/>
</dbReference>
<feature type="compositionally biased region" description="Polar residues" evidence="5">
    <location>
        <begin position="210"/>
        <end position="220"/>
    </location>
</feature>
<feature type="region of interest" description="Disordered" evidence="5">
    <location>
        <begin position="37"/>
        <end position="57"/>
    </location>
</feature>
<dbReference type="PANTHER" id="PTHR23235:SF120">
    <property type="entry name" value="KRUPPEL-LIKE FACTOR 15"/>
    <property type="match status" value="1"/>
</dbReference>
<evidence type="ECO:0000256" key="4">
    <source>
        <dbReference type="PROSITE-ProRule" id="PRU00042"/>
    </source>
</evidence>
<comment type="caution">
    <text evidence="7">The sequence shown here is derived from an EMBL/GenBank/DDBJ whole genome shotgun (WGS) entry which is preliminary data.</text>
</comment>
<dbReference type="InterPro" id="IPR013087">
    <property type="entry name" value="Znf_C2H2_type"/>
</dbReference>
<gene>
    <name evidence="7" type="primary">Znf235</name>
    <name evidence="7" type="ORF">GZH46_02357</name>
</gene>
<protein>
    <submittedName>
        <fullName evidence="7">Zinc finger protein 235</fullName>
    </submittedName>
</protein>
<organism evidence="7 8">
    <name type="scientific">Fragariocoptes setiger</name>
    <dbReference type="NCBI Taxonomy" id="1670756"/>
    <lineage>
        <taxon>Eukaryota</taxon>
        <taxon>Metazoa</taxon>
        <taxon>Ecdysozoa</taxon>
        <taxon>Arthropoda</taxon>
        <taxon>Chelicerata</taxon>
        <taxon>Arachnida</taxon>
        <taxon>Acari</taxon>
        <taxon>Acariformes</taxon>
        <taxon>Trombidiformes</taxon>
        <taxon>Prostigmata</taxon>
        <taxon>Eupodina</taxon>
        <taxon>Eriophyoidea</taxon>
        <taxon>Phytoptidae</taxon>
        <taxon>Fragariocoptes</taxon>
    </lineage>
</organism>
<keyword evidence="1" id="KW-0479">Metal-binding</keyword>
<feature type="region of interest" description="Disordered" evidence="5">
    <location>
        <begin position="199"/>
        <end position="224"/>
    </location>
</feature>
<evidence type="ECO:0000256" key="1">
    <source>
        <dbReference type="ARBA" id="ARBA00022723"/>
    </source>
</evidence>
<evidence type="ECO:0000259" key="6">
    <source>
        <dbReference type="PROSITE" id="PS50157"/>
    </source>
</evidence>
<dbReference type="EMBL" id="JAIFTH010000654">
    <property type="protein sequence ID" value="KAG9509133.1"/>
    <property type="molecule type" value="Genomic_DNA"/>
</dbReference>
<dbReference type="Pfam" id="PF00096">
    <property type="entry name" value="zf-C2H2"/>
    <property type="match status" value="3"/>
</dbReference>
<feature type="domain" description="C2H2-type" evidence="6">
    <location>
        <begin position="322"/>
        <end position="349"/>
    </location>
</feature>
<feature type="non-terminal residue" evidence="7">
    <location>
        <position position="1"/>
    </location>
</feature>
<name>A0ABQ7S6S1_9ACAR</name>
<dbReference type="PROSITE" id="PS00028">
    <property type="entry name" value="ZINC_FINGER_C2H2_1"/>
    <property type="match status" value="3"/>
</dbReference>
<evidence type="ECO:0000313" key="8">
    <source>
        <dbReference type="Proteomes" id="UP000825002"/>
    </source>
</evidence>
<dbReference type="SUPFAM" id="SSF57667">
    <property type="entry name" value="beta-beta-alpha zinc fingers"/>
    <property type="match status" value="2"/>
</dbReference>
<dbReference type="Proteomes" id="UP000825002">
    <property type="component" value="Unassembled WGS sequence"/>
</dbReference>
<proteinExistence type="predicted"/>
<evidence type="ECO:0000256" key="5">
    <source>
        <dbReference type="SAM" id="MobiDB-lite"/>
    </source>
</evidence>
<dbReference type="Gene3D" id="3.30.160.60">
    <property type="entry name" value="Classic Zinc Finger"/>
    <property type="match status" value="3"/>
</dbReference>
<keyword evidence="8" id="KW-1185">Reference proteome</keyword>
<evidence type="ECO:0000256" key="3">
    <source>
        <dbReference type="ARBA" id="ARBA00022833"/>
    </source>
</evidence>
<feature type="compositionally biased region" description="Low complexity" evidence="5">
    <location>
        <begin position="199"/>
        <end position="209"/>
    </location>
</feature>
<dbReference type="SMART" id="SM00355">
    <property type="entry name" value="ZnF_C2H2"/>
    <property type="match status" value="3"/>
</dbReference>
<feature type="domain" description="C2H2-type" evidence="6">
    <location>
        <begin position="350"/>
        <end position="377"/>
    </location>
</feature>
<dbReference type="PANTHER" id="PTHR23235">
    <property type="entry name" value="KRUEPPEL-LIKE TRANSCRIPTION FACTOR"/>
    <property type="match status" value="1"/>
</dbReference>